<organism evidence="3 4">
    <name type="scientific">Chitinophaga barathri</name>
    <dbReference type="NCBI Taxonomy" id="1647451"/>
    <lineage>
        <taxon>Bacteria</taxon>
        <taxon>Pseudomonadati</taxon>
        <taxon>Bacteroidota</taxon>
        <taxon>Chitinophagia</taxon>
        <taxon>Chitinophagales</taxon>
        <taxon>Chitinophagaceae</taxon>
        <taxon>Chitinophaga</taxon>
    </lineage>
</organism>
<dbReference type="Pfam" id="PF13585">
    <property type="entry name" value="CHU_C"/>
    <property type="match status" value="1"/>
</dbReference>
<evidence type="ECO:0000259" key="1">
    <source>
        <dbReference type="Pfam" id="PF18651"/>
    </source>
</evidence>
<dbReference type="InterPro" id="IPR045474">
    <property type="entry name" value="GEVED"/>
</dbReference>
<evidence type="ECO:0000313" key="3">
    <source>
        <dbReference type="EMBL" id="RPD41913.1"/>
    </source>
</evidence>
<evidence type="ECO:0000259" key="2">
    <source>
        <dbReference type="Pfam" id="PF20009"/>
    </source>
</evidence>
<dbReference type="NCBIfam" id="TIGR04131">
    <property type="entry name" value="Bac_Flav_CTERM"/>
    <property type="match status" value="1"/>
</dbReference>
<reference evidence="4" key="1">
    <citation type="submission" date="2018-11" db="EMBL/GenBank/DDBJ databases">
        <title>Chitinophaga lutea sp.nov., isolate from arsenic contaminated soil.</title>
        <authorList>
            <person name="Zong Y."/>
        </authorList>
    </citation>
    <scope>NUCLEOTIDE SEQUENCE [LARGE SCALE GENOMIC DNA]</scope>
    <source>
        <strain evidence="4">YLT18</strain>
    </source>
</reference>
<evidence type="ECO:0000313" key="4">
    <source>
        <dbReference type="Proteomes" id="UP000279089"/>
    </source>
</evidence>
<name>A0A3N4N2Q9_9BACT</name>
<feature type="domain" description="GEVED" evidence="2">
    <location>
        <begin position="322"/>
        <end position="401"/>
    </location>
</feature>
<proteinExistence type="predicted"/>
<accession>A0A3N4N2Q9</accession>
<dbReference type="Proteomes" id="UP000279089">
    <property type="component" value="Unassembled WGS sequence"/>
</dbReference>
<comment type="caution">
    <text evidence="3">The sequence shown here is derived from an EMBL/GenBank/DDBJ whole genome shotgun (WGS) entry which is preliminary data.</text>
</comment>
<dbReference type="Pfam" id="PF20009">
    <property type="entry name" value="GEVED"/>
    <property type="match status" value="1"/>
</dbReference>
<dbReference type="AlphaFoldDB" id="A0A3N4N2Q9"/>
<keyword evidence="4" id="KW-1185">Reference proteome</keyword>
<gene>
    <name evidence="3" type="ORF">EG028_07055</name>
</gene>
<dbReference type="RefSeq" id="WP_120514853.1">
    <property type="nucleotide sequence ID" value="NZ_QXZY01000002.1"/>
</dbReference>
<feature type="domain" description="Surface adhesin CshA non-repetitive" evidence="1">
    <location>
        <begin position="32"/>
        <end position="224"/>
    </location>
</feature>
<protein>
    <submittedName>
        <fullName evidence="3">Gliding motility-associated C-terminal domain-containing protein</fullName>
    </submittedName>
</protein>
<dbReference type="InterPro" id="IPR026341">
    <property type="entry name" value="T9SS_type_B"/>
</dbReference>
<dbReference type="Pfam" id="PF18651">
    <property type="entry name" value="CshA_NR2"/>
    <property type="match status" value="1"/>
</dbReference>
<dbReference type="EMBL" id="RMBX01000003">
    <property type="protein sequence ID" value="RPD41913.1"/>
    <property type="molecule type" value="Genomic_DNA"/>
</dbReference>
<dbReference type="OrthoDB" id="602611at2"/>
<dbReference type="InterPro" id="IPR040683">
    <property type="entry name" value="CshA_NR2"/>
</dbReference>
<sequence length="733" mass="78891">MKKFYLLIFLFVFINTGLRAQYANQGSGTLRNYIWWFDWANATIGNGFSRTFTTTDGLVVTIRFSNVSGDGVVPDVMNTWYGAVLHSLYNFTDVAIKPSLHSQASSTPMRFDMEITAQRNGVPVAFTFIAADAEASVDAERTLLTTTGGNWKTIELFKNSTQNTNPVAGCNTQSIVIADTYGGTVRLGQNPIMATTSNGMAPLRVSATMDRTTVVGGMAIAFGLLAPFDGGDLQPAFGVPQHALTFTNVNECAYPTPAPALMLQSGLYLGNATPDADILLHQDDNLVGADEDAVTVWPEYNGNDGTYSLDVPVTNLTGNPAYIKAWFDYNNDGVFSPSEGIAQNVAAVNPGSIRFTWTNLPATLPAGATPNFAFRFRVSSSQAAVQDPGGYAPDGEVEDYYRPIVQACLNMKVSAGPDQRICTGQTAQLNASGAQSYIWNTDLDLSDPGISDPVATPSTTKEFYVLATHANGCTSKDTVVVAVDPLPQLEAPVVPPVCKGTNIELTTTGADQTVWTDINGMTIGTGNQFSFTPLYSTLIRATLSESRCNTQQTVDVPVTVIDPPITYVTKSNDLDCRTGRAVLLASGGTEYQWMDAQGSIVHSGRAMTVSPAQTTKYYVYVLDNYGCGSMDSITVNVVKTGASAHYEMPTAFTPNGDGRNDCFGVKLPGLVGKVEFTIYDRWGNVVFHTNKVTDCWDGTYKGVPCDVATFVYVLRIESECGNVDRKGTVTLLR</sequence>